<evidence type="ECO:0000313" key="6">
    <source>
        <dbReference type="Proteomes" id="UP000217918"/>
    </source>
</evidence>
<evidence type="ECO:0000259" key="4">
    <source>
        <dbReference type="PROSITE" id="PS50978"/>
    </source>
</evidence>
<name>A0A2A3TWE1_LEVBR</name>
<comment type="caution">
    <text evidence="5">The sequence shown here is derived from an EMBL/GenBank/DDBJ whole genome shotgun (WGS) entry which is preliminary data.</text>
</comment>
<dbReference type="InterPro" id="IPR006635">
    <property type="entry name" value="NEAT_dom"/>
</dbReference>
<feature type="signal peptide" evidence="3">
    <location>
        <begin position="1"/>
        <end position="19"/>
    </location>
</feature>
<gene>
    <name evidence="5" type="ORF">CNR29_03945</name>
</gene>
<dbReference type="GO" id="GO:0030313">
    <property type="term" value="C:cell envelope"/>
    <property type="evidence" value="ECO:0007669"/>
    <property type="project" value="UniProtKB-SubCell"/>
</dbReference>
<proteinExistence type="predicted"/>
<dbReference type="EMBL" id="NVYO01000001">
    <property type="protein sequence ID" value="PBQ23215.1"/>
    <property type="molecule type" value="Genomic_DNA"/>
</dbReference>
<evidence type="ECO:0000256" key="1">
    <source>
        <dbReference type="ARBA" id="ARBA00004196"/>
    </source>
</evidence>
<comment type="subcellular location">
    <subcellularLocation>
        <location evidence="1">Cell envelope</location>
    </subcellularLocation>
</comment>
<dbReference type="Proteomes" id="UP000217918">
    <property type="component" value="Unassembled WGS sequence"/>
</dbReference>
<evidence type="ECO:0000256" key="2">
    <source>
        <dbReference type="ARBA" id="ARBA00022729"/>
    </source>
</evidence>
<organism evidence="5 6">
    <name type="scientific">Levilactobacillus brevis</name>
    <name type="common">Lactobacillus brevis</name>
    <dbReference type="NCBI Taxonomy" id="1580"/>
    <lineage>
        <taxon>Bacteria</taxon>
        <taxon>Bacillati</taxon>
        <taxon>Bacillota</taxon>
        <taxon>Bacilli</taxon>
        <taxon>Lactobacillales</taxon>
        <taxon>Lactobacillaceae</taxon>
        <taxon>Levilactobacillus</taxon>
    </lineage>
</organism>
<dbReference type="AlphaFoldDB" id="A0A2A3TWE1"/>
<reference evidence="5 6" key="1">
    <citation type="submission" date="2017-09" db="EMBL/GenBank/DDBJ databases">
        <title>Genome sequence of Lactobacillus brevis D7.</title>
        <authorList>
            <person name="Kwon M.-S."/>
            <person name="Lim S.K."/>
            <person name="Choi H.-J."/>
        </authorList>
    </citation>
    <scope>NUCLEOTIDE SEQUENCE [LARGE SCALE GENOMIC DNA]</scope>
    <source>
        <strain evidence="5 6">D7</strain>
    </source>
</reference>
<accession>A0A2A3TWE1</accession>
<feature type="domain" description="NEAT" evidence="4">
    <location>
        <begin position="43"/>
        <end position="161"/>
    </location>
</feature>
<evidence type="ECO:0000313" key="5">
    <source>
        <dbReference type="EMBL" id="PBQ23215.1"/>
    </source>
</evidence>
<dbReference type="SUPFAM" id="SSF158911">
    <property type="entry name" value="NEAT domain-like"/>
    <property type="match status" value="1"/>
</dbReference>
<dbReference type="InterPro" id="IPR037250">
    <property type="entry name" value="NEAT_dom_sf"/>
</dbReference>
<protein>
    <submittedName>
        <fullName evidence="5">Cell surface protein</fullName>
    </submittedName>
</protein>
<dbReference type="PROSITE" id="PS50978">
    <property type="entry name" value="NEAT"/>
    <property type="match status" value="1"/>
</dbReference>
<feature type="chain" id="PRO_5038446908" evidence="3">
    <location>
        <begin position="20"/>
        <end position="245"/>
    </location>
</feature>
<dbReference type="RefSeq" id="WP_096109790.1">
    <property type="nucleotide sequence ID" value="NZ_NVYO01000001.1"/>
</dbReference>
<dbReference type="CDD" id="cd06920">
    <property type="entry name" value="NEAT"/>
    <property type="match status" value="1"/>
</dbReference>
<keyword evidence="2 3" id="KW-0732">Signal</keyword>
<sequence>MKKSLTVMSALLMLASAGAGISVNQAVGNPATAQAASLNAAKLANGRYSVQFKVYKTGTNKPSEAARYLDSTATVSVKNKQATVTIKANATGSSYIKTLTLGGKTGTVKQATSGNTYTFTKVDLTKTQTIGFSLAVPMNGQTMTMQEAATLQFKTNTLKATSKTTKKAVALSTKRVKAAAKKVSGTTTKGAKVTVKHNKTTLGKTTTKKTAYTVKLKKAVKKSWKLKVTATKAGYKPVTKTVTVK</sequence>
<dbReference type="Gene3D" id="2.60.40.1850">
    <property type="match status" value="1"/>
</dbReference>
<evidence type="ECO:0000256" key="3">
    <source>
        <dbReference type="SAM" id="SignalP"/>
    </source>
</evidence>
<dbReference type="Pfam" id="PF05031">
    <property type="entry name" value="NEAT"/>
    <property type="match status" value="1"/>
</dbReference>
<dbReference type="SMART" id="SM00725">
    <property type="entry name" value="NEAT"/>
    <property type="match status" value="1"/>
</dbReference>